<dbReference type="Proteomes" id="UP001050975">
    <property type="component" value="Unassembled WGS sequence"/>
</dbReference>
<dbReference type="RefSeq" id="WP_226587136.1">
    <property type="nucleotide sequence ID" value="NZ_BLAY01000103.1"/>
</dbReference>
<comment type="caution">
    <text evidence="1">The sequence shown here is derived from an EMBL/GenBank/DDBJ whole genome shotgun (WGS) entry which is preliminary data.</text>
</comment>
<evidence type="ECO:0000313" key="2">
    <source>
        <dbReference type="Proteomes" id="UP001050975"/>
    </source>
</evidence>
<dbReference type="NCBIfam" id="TIGR03698">
    <property type="entry name" value="clan_AA_DTGF"/>
    <property type="match status" value="1"/>
</dbReference>
<evidence type="ECO:0000313" key="1">
    <source>
        <dbReference type="EMBL" id="GET40912.1"/>
    </source>
</evidence>
<gene>
    <name evidence="1" type="ORF">MiSe_57240</name>
</gene>
<protein>
    <recommendedName>
        <fullName evidence="3">Clan AA aspartic protease</fullName>
    </recommendedName>
</protein>
<dbReference type="AlphaFoldDB" id="A0AAV3XKE9"/>
<dbReference type="Pfam" id="PF13650">
    <property type="entry name" value="Asp_protease_2"/>
    <property type="match status" value="1"/>
</dbReference>
<dbReference type="SUPFAM" id="SSF50630">
    <property type="entry name" value="Acid proteases"/>
    <property type="match status" value="1"/>
</dbReference>
<keyword evidence="2" id="KW-1185">Reference proteome</keyword>
<reference evidence="1" key="1">
    <citation type="submission" date="2019-10" db="EMBL/GenBank/DDBJ databases">
        <title>Draft genome sequece of Microseira wollei NIES-4236.</title>
        <authorList>
            <person name="Yamaguchi H."/>
            <person name="Suzuki S."/>
            <person name="Kawachi M."/>
        </authorList>
    </citation>
    <scope>NUCLEOTIDE SEQUENCE</scope>
    <source>
        <strain evidence="1">NIES-4236</strain>
    </source>
</reference>
<evidence type="ECO:0008006" key="3">
    <source>
        <dbReference type="Google" id="ProtNLM"/>
    </source>
</evidence>
<sequence length="144" mass="15915">MKTASMGITYADIELIRSDDLALLDEGYIQEDQIRRSTVRSLVDSGASMLTIPESIKNQLRLRKLDEKQAELADGSIINVEVVGSVEVRFENRIAIVSALVIPGEAEVLLGAIPMRAMDVLIDPKQERLIVNPKSPDTARMLLK</sequence>
<name>A0AAV3XKE9_9CYAN</name>
<organism evidence="1 2">
    <name type="scientific">Microseira wollei NIES-4236</name>
    <dbReference type="NCBI Taxonomy" id="2530354"/>
    <lineage>
        <taxon>Bacteria</taxon>
        <taxon>Bacillati</taxon>
        <taxon>Cyanobacteriota</taxon>
        <taxon>Cyanophyceae</taxon>
        <taxon>Oscillatoriophycideae</taxon>
        <taxon>Aerosakkonematales</taxon>
        <taxon>Aerosakkonemataceae</taxon>
        <taxon>Microseira</taxon>
    </lineage>
</organism>
<dbReference type="EMBL" id="BLAY01000103">
    <property type="protein sequence ID" value="GET40912.1"/>
    <property type="molecule type" value="Genomic_DNA"/>
</dbReference>
<dbReference type="InterPro" id="IPR021109">
    <property type="entry name" value="Peptidase_aspartic_dom_sf"/>
</dbReference>
<dbReference type="InterPro" id="IPR022274">
    <property type="entry name" value="Peptidase_asp_AF0612"/>
</dbReference>
<dbReference type="Gene3D" id="2.40.70.10">
    <property type="entry name" value="Acid Proteases"/>
    <property type="match status" value="1"/>
</dbReference>
<proteinExistence type="predicted"/>
<accession>A0AAV3XKE9</accession>